<feature type="disulfide bond" evidence="15">
    <location>
        <begin position="425"/>
        <end position="452"/>
    </location>
</feature>
<feature type="binding site" evidence="14">
    <location>
        <position position="468"/>
    </location>
    <ligand>
        <name>Ca(2+)</name>
        <dbReference type="ChEBI" id="CHEBI:29108"/>
        <label>1</label>
    </ligand>
</feature>
<dbReference type="InterPro" id="IPR002870">
    <property type="entry name" value="Peptidase_M12B_N"/>
</dbReference>
<feature type="disulfide bond" evidence="15">
    <location>
        <begin position="341"/>
        <end position="392"/>
    </location>
</feature>
<keyword evidence="9 14" id="KW-0862">Zinc</keyword>
<organism evidence="20 21">
    <name type="scientific">Hermetia illucens</name>
    <name type="common">Black soldier fly</name>
    <dbReference type="NCBI Taxonomy" id="343691"/>
    <lineage>
        <taxon>Eukaryota</taxon>
        <taxon>Metazoa</taxon>
        <taxon>Ecdysozoa</taxon>
        <taxon>Arthropoda</taxon>
        <taxon>Hexapoda</taxon>
        <taxon>Insecta</taxon>
        <taxon>Pterygota</taxon>
        <taxon>Neoptera</taxon>
        <taxon>Endopterygota</taxon>
        <taxon>Diptera</taxon>
        <taxon>Brachycera</taxon>
        <taxon>Stratiomyomorpha</taxon>
        <taxon>Stratiomyidae</taxon>
        <taxon>Hermetiinae</taxon>
        <taxon>Hermetia</taxon>
    </lineage>
</organism>
<dbReference type="EMBL" id="LR899012">
    <property type="protein sequence ID" value="CAD7087043.1"/>
    <property type="molecule type" value="Genomic_DNA"/>
</dbReference>
<comment type="subcellular location">
    <subcellularLocation>
        <location evidence="1">Secreted</location>
        <location evidence="1">Extracellular space</location>
        <location evidence="1">Extracellular matrix</location>
    </subcellularLocation>
</comment>
<feature type="binding site" evidence="14 16">
    <location>
        <position position="418"/>
    </location>
    <ligand>
        <name>Zn(2+)</name>
        <dbReference type="ChEBI" id="CHEBI:29105"/>
        <note>catalytic</note>
    </ligand>
</feature>
<dbReference type="GO" id="GO:0004222">
    <property type="term" value="F:metalloendopeptidase activity"/>
    <property type="evidence" value="ECO:0007669"/>
    <property type="project" value="InterPro"/>
</dbReference>
<evidence type="ECO:0000256" key="8">
    <source>
        <dbReference type="ARBA" id="ARBA00022801"/>
    </source>
</evidence>
<evidence type="ECO:0000256" key="12">
    <source>
        <dbReference type="ARBA" id="ARBA00023180"/>
    </source>
</evidence>
<evidence type="ECO:0000256" key="9">
    <source>
        <dbReference type="ARBA" id="ARBA00022833"/>
    </source>
</evidence>
<comment type="caution">
    <text evidence="16">Lacks conserved residue(s) required for the propagation of feature annotation.</text>
</comment>
<accession>A0A7R8UUW0</accession>
<dbReference type="GO" id="GO:0006508">
    <property type="term" value="P:proteolysis"/>
    <property type="evidence" value="ECO:0007669"/>
    <property type="project" value="UniProtKB-KW"/>
</dbReference>
<dbReference type="FunCoup" id="A0A7R8UUW0">
    <property type="interactions" value="15"/>
</dbReference>
<feature type="domain" description="Peptidase M12B" evidence="19">
    <location>
        <begin position="265"/>
        <end position="473"/>
    </location>
</feature>
<protein>
    <recommendedName>
        <fullName evidence="19">Peptidase M12B domain-containing protein</fullName>
    </recommendedName>
</protein>
<keyword evidence="6 18" id="KW-0732">Signal</keyword>
<feature type="compositionally biased region" description="Basic residues" evidence="17">
    <location>
        <begin position="177"/>
        <end position="190"/>
    </location>
</feature>
<evidence type="ECO:0000256" key="18">
    <source>
        <dbReference type="SAM" id="SignalP"/>
    </source>
</evidence>
<dbReference type="PANTHER" id="PTHR13723">
    <property type="entry name" value="ADAMTS A DISINTEGRIN AND METALLOPROTEASE WITH THROMBOSPONDIN MOTIFS PROTEASE"/>
    <property type="match status" value="1"/>
</dbReference>
<dbReference type="AlphaFoldDB" id="A0A7R8UUW0"/>
<dbReference type="Gene3D" id="2.20.100.10">
    <property type="entry name" value="Thrombospondin type-1 (TSP1) repeat"/>
    <property type="match status" value="2"/>
</dbReference>
<keyword evidence="2" id="KW-0964">Secreted</keyword>
<dbReference type="InParanoid" id="A0A7R8UUW0"/>
<feature type="binding site" evidence="14">
    <location>
        <position position="268"/>
    </location>
    <ligand>
        <name>Ca(2+)</name>
        <dbReference type="ChEBI" id="CHEBI:29108"/>
        <label>1</label>
    </ligand>
</feature>
<feature type="disulfide bond" evidence="15">
    <location>
        <begin position="496"/>
        <end position="522"/>
    </location>
</feature>
<feature type="active site" evidence="13 16">
    <location>
        <position position="409"/>
    </location>
</feature>
<dbReference type="GO" id="GO:0031012">
    <property type="term" value="C:extracellular matrix"/>
    <property type="evidence" value="ECO:0007669"/>
    <property type="project" value="TreeGrafter"/>
</dbReference>
<keyword evidence="3" id="KW-0272">Extracellular matrix</keyword>
<proteinExistence type="predicted"/>
<feature type="disulfide bond" evidence="15">
    <location>
        <begin position="370"/>
        <end position="374"/>
    </location>
</feature>
<keyword evidence="12" id="KW-0325">Glycoprotein</keyword>
<feature type="binding site" evidence="14">
    <location>
        <position position="359"/>
    </location>
    <ligand>
        <name>Ca(2+)</name>
        <dbReference type="ChEBI" id="CHEBI:29108"/>
        <label>1</label>
    </ligand>
</feature>
<name>A0A7R8UUW0_HERIL</name>
<evidence type="ECO:0000256" key="11">
    <source>
        <dbReference type="ARBA" id="ARBA00023157"/>
    </source>
</evidence>
<feature type="binding site" evidence="14">
    <location>
        <position position="268"/>
    </location>
    <ligand>
        <name>Ca(2+)</name>
        <dbReference type="ChEBI" id="CHEBI:29108"/>
        <label>2</label>
    </ligand>
</feature>
<dbReference type="InterPro" id="IPR010294">
    <property type="entry name" value="ADAMTS_spacer1"/>
</dbReference>
<evidence type="ECO:0000256" key="10">
    <source>
        <dbReference type="ARBA" id="ARBA00023049"/>
    </source>
</evidence>
<dbReference type="Pfam" id="PF01421">
    <property type="entry name" value="Reprolysin"/>
    <property type="match status" value="1"/>
</dbReference>
<dbReference type="Proteomes" id="UP000594454">
    <property type="component" value="Chromosome 4"/>
</dbReference>
<feature type="binding site" evidence="14 16">
    <location>
        <position position="412"/>
    </location>
    <ligand>
        <name>Zn(2+)</name>
        <dbReference type="ChEBI" id="CHEBI:29105"/>
        <note>catalytic</note>
    </ligand>
</feature>
<feature type="binding site" evidence="14 16">
    <location>
        <position position="408"/>
    </location>
    <ligand>
        <name>Zn(2+)</name>
        <dbReference type="ChEBI" id="CHEBI:29105"/>
        <note>catalytic</note>
    </ligand>
</feature>
<dbReference type="Pfam" id="PF17771">
    <property type="entry name" value="ADAMTS_CR_2"/>
    <property type="match status" value="1"/>
</dbReference>
<keyword evidence="21" id="KW-1185">Reference proteome</keyword>
<evidence type="ECO:0000256" key="5">
    <source>
        <dbReference type="ARBA" id="ARBA00022723"/>
    </source>
</evidence>
<feature type="signal peptide" evidence="18">
    <location>
        <begin position="1"/>
        <end position="22"/>
    </location>
</feature>
<feature type="disulfide bond" evidence="15">
    <location>
        <begin position="517"/>
        <end position="547"/>
    </location>
</feature>
<dbReference type="Gene3D" id="2.60.120.830">
    <property type="match status" value="1"/>
</dbReference>
<sequence length="1007" mass="114258">MAVSKRVCRFAICLWVCCSCWALGDLPPRGKYTHNISTGHLVIPRKVDHKGQHISHNLTHHHDIHGKDLHYHIEVGNETLHLELEPHNYFMAPGLIVERHKREIRTRKRPSRHVNCHYHGKVRGQEGSRVALSACNGIAAHLRTHNGDYFVEPSKHHEYSEGDGHPHVVFHRSAVQTKKKRKGRHKKRQQHISNCGTKEPRRRTETKIEWQPQGKVFIQRGRKIRRHQNAQTHNNHMNHHKDGGASANSRQQHRRRTKRSISSPRHVEALIVVDSSMVAFHDDAEQYMLTIMNMVSSLYKDPSIGNSIQIVIVRIILIEDEEAHPDLNLTENAQRNLQMFCSWQHKLNRDSENDPQHHDVGILVTRRNICGNDCLTLGLANVGGMCKPRKSCSVNEDNGIMLSHTIAHELGHNFGMYHDTAKIGCHGREGPIVHIMTPTFGADTVQVAWSNCSRKYITHFLDQGLGRCLDNAPTQHVPFEYADLPPGALYKAERQCQLQFNLTEEEVTVCSSQHEICSQLWCQVNDECVTNMRPTAPGTNCGKHKWCQNGKCVPIEEKTPVNGGWGNWSDWSTCSRSCGGGISMQLRECNNPSPANGGTFCIGERKRYVVCNTEPCPDGEPSFRAEQCSHFNNETYDGQKYKWLPYFDRYNPCKLYCTDEEDQVIANWADIVADGTPCKIGTKNMCIDGICRKVGCDWIVDSKKEEDRCGICEGNDENCEIIKEEYKTDFDIIDGYVEIATIPKGARHILIEEMTNSENFLSIGKTNTSEFYLNGERLISMPGEFIIADAESLYDKEENQELIKIPGPIMHTISIFVIVRGSAQNNGIRYEFIPPAKNSTSVRTYEWKLGDWTACSATCGGGVQYRMPLCFNNGKLSSDEDECWSNAENERPKQIVRECNLDPCPAHWWIGPWQLCPVTCKKKGAPDPVKRRSIICLDQNEIVLPDSRCEVEKKPIDTEKCGANIPLCETDDEDIDLNSEGDIVEEVDMTNAIASSKQSNFEFDNMF</sequence>
<dbReference type="SMART" id="SM00209">
    <property type="entry name" value="TSP1"/>
    <property type="match status" value="3"/>
</dbReference>
<feature type="chain" id="PRO_5031228795" description="Peptidase M12B domain-containing protein" evidence="18">
    <location>
        <begin position="23"/>
        <end position="1007"/>
    </location>
</feature>
<evidence type="ECO:0000256" key="3">
    <source>
        <dbReference type="ARBA" id="ARBA00022530"/>
    </source>
</evidence>
<feature type="disulfide bond" evidence="15">
    <location>
        <begin position="541"/>
        <end position="552"/>
    </location>
</feature>
<keyword evidence="14" id="KW-0106">Calcium</keyword>
<evidence type="ECO:0000313" key="21">
    <source>
        <dbReference type="Proteomes" id="UP000594454"/>
    </source>
</evidence>
<dbReference type="PRINTS" id="PR01857">
    <property type="entry name" value="ADAMTSFAMILY"/>
</dbReference>
<dbReference type="Pfam" id="PF01562">
    <property type="entry name" value="Pep_M12B_propep"/>
    <property type="match status" value="1"/>
</dbReference>
<feature type="disulfide bond" evidence="15">
    <location>
        <begin position="578"/>
        <end position="616"/>
    </location>
</feature>
<dbReference type="InterPro" id="IPR045371">
    <property type="entry name" value="ADAMTS_CR_3"/>
</dbReference>
<dbReference type="Pfam" id="PF00090">
    <property type="entry name" value="TSP_1"/>
    <property type="match status" value="1"/>
</dbReference>
<dbReference type="GO" id="GO:0046872">
    <property type="term" value="F:metal ion binding"/>
    <property type="evidence" value="ECO:0007669"/>
    <property type="project" value="UniProtKB-KW"/>
</dbReference>
<evidence type="ECO:0000256" key="7">
    <source>
        <dbReference type="ARBA" id="ARBA00022737"/>
    </source>
</evidence>
<evidence type="ECO:0000256" key="4">
    <source>
        <dbReference type="ARBA" id="ARBA00022670"/>
    </source>
</evidence>
<dbReference type="FunFam" id="2.20.100.10:FF:000006">
    <property type="entry name" value="A disintegrin and metalloproteinase with thrombospondin motifs 1"/>
    <property type="match status" value="1"/>
</dbReference>
<feature type="disulfide bond" evidence="15">
    <location>
        <begin position="574"/>
        <end position="611"/>
    </location>
</feature>
<dbReference type="SUPFAM" id="SSF82895">
    <property type="entry name" value="TSP-1 type 1 repeat"/>
    <property type="match status" value="3"/>
</dbReference>
<dbReference type="InterPro" id="IPR013273">
    <property type="entry name" value="ADAMTS/ADAMTS-like"/>
</dbReference>
<comment type="cofactor">
    <cofactor evidence="14">
        <name>Zn(2+)</name>
        <dbReference type="ChEBI" id="CHEBI:29105"/>
    </cofactor>
    <text evidence="14">Binds 1 zinc ion per subunit.</text>
</comment>
<evidence type="ECO:0000256" key="2">
    <source>
        <dbReference type="ARBA" id="ARBA00022525"/>
    </source>
</evidence>
<keyword evidence="10" id="KW-0482">Metalloprotease</keyword>
<evidence type="ECO:0000256" key="17">
    <source>
        <dbReference type="SAM" id="MobiDB-lite"/>
    </source>
</evidence>
<dbReference type="FunFam" id="2.20.100.10:FF:000005">
    <property type="entry name" value="ADAM metallopeptidase with thrombospondin type 1 motif 9"/>
    <property type="match status" value="1"/>
</dbReference>
<dbReference type="Gene3D" id="3.40.390.10">
    <property type="entry name" value="Collagenase (Catalytic Domain)"/>
    <property type="match status" value="1"/>
</dbReference>
<dbReference type="InterPro" id="IPR024079">
    <property type="entry name" value="MetalloPept_cat_dom_sf"/>
</dbReference>
<dbReference type="InterPro" id="IPR041645">
    <property type="entry name" value="ADAMTS_CR_2"/>
</dbReference>
<evidence type="ECO:0000256" key="15">
    <source>
        <dbReference type="PIRSR" id="PIRSR613273-3"/>
    </source>
</evidence>
<dbReference type="PANTHER" id="PTHR13723:SF200">
    <property type="entry name" value="ADAM METALLOPEPTIDASE WITH THROMBOSPONDIN TYPE 1 MOTIF B, ISOFORM B"/>
    <property type="match status" value="1"/>
</dbReference>
<dbReference type="InterPro" id="IPR050439">
    <property type="entry name" value="ADAMTS_ADAMTS-like"/>
</dbReference>
<dbReference type="Pfam" id="PF19236">
    <property type="entry name" value="ADAMTS_CR_3"/>
    <property type="match status" value="1"/>
</dbReference>
<dbReference type="FunFam" id="3.40.390.10:FF:000001">
    <property type="entry name" value="A disintegrin and metalloproteinase with thrombospondin motifs 1"/>
    <property type="match status" value="1"/>
</dbReference>
<evidence type="ECO:0000259" key="19">
    <source>
        <dbReference type="PROSITE" id="PS50215"/>
    </source>
</evidence>
<dbReference type="CDD" id="cd04273">
    <property type="entry name" value="ZnMc_ADAMTS_like"/>
    <property type="match status" value="1"/>
</dbReference>
<feature type="region of interest" description="Disordered" evidence="17">
    <location>
        <begin position="232"/>
        <end position="263"/>
    </location>
</feature>
<reference evidence="20 21" key="1">
    <citation type="submission" date="2020-11" db="EMBL/GenBank/DDBJ databases">
        <authorList>
            <person name="Wallbank WR R."/>
            <person name="Pardo Diaz C."/>
            <person name="Kozak K."/>
            <person name="Martin S."/>
            <person name="Jiggins C."/>
            <person name="Moest M."/>
            <person name="Warren A I."/>
            <person name="Generalovic N T."/>
            <person name="Byers J.R.P. K."/>
            <person name="Montejo-Kovacevich G."/>
            <person name="Yen C E."/>
        </authorList>
    </citation>
    <scope>NUCLEOTIDE SEQUENCE [LARGE SCALE GENOMIC DNA]</scope>
</reference>
<evidence type="ECO:0000256" key="1">
    <source>
        <dbReference type="ARBA" id="ARBA00004498"/>
    </source>
</evidence>
<dbReference type="GO" id="GO:0030198">
    <property type="term" value="P:extracellular matrix organization"/>
    <property type="evidence" value="ECO:0007669"/>
    <property type="project" value="InterPro"/>
</dbReference>
<dbReference type="SUPFAM" id="SSF55486">
    <property type="entry name" value="Metalloproteases ('zincins'), catalytic domain"/>
    <property type="match status" value="1"/>
</dbReference>
<keyword evidence="8" id="KW-0378">Hydrolase</keyword>
<evidence type="ECO:0000256" key="13">
    <source>
        <dbReference type="PIRSR" id="PIRSR613273-1"/>
    </source>
</evidence>
<dbReference type="Gene3D" id="3.40.1620.60">
    <property type="match status" value="2"/>
</dbReference>
<dbReference type="InterPro" id="IPR000884">
    <property type="entry name" value="TSP1_rpt"/>
</dbReference>
<dbReference type="InterPro" id="IPR036383">
    <property type="entry name" value="TSP1_rpt_sf"/>
</dbReference>
<evidence type="ECO:0000256" key="16">
    <source>
        <dbReference type="PROSITE-ProRule" id="PRU00276"/>
    </source>
</evidence>
<feature type="disulfide bond" evidence="15">
    <location>
        <begin position="589"/>
        <end position="601"/>
    </location>
</feature>
<evidence type="ECO:0000256" key="14">
    <source>
        <dbReference type="PIRSR" id="PIRSR613273-2"/>
    </source>
</evidence>
<feature type="disulfide bond" evidence="15">
    <location>
        <begin position="386"/>
        <end position="468"/>
    </location>
</feature>
<dbReference type="PROSITE" id="PS50215">
    <property type="entry name" value="ADAM_MEPRO"/>
    <property type="match status" value="1"/>
</dbReference>
<dbReference type="InterPro" id="IPR001590">
    <property type="entry name" value="Peptidase_M12B"/>
</dbReference>
<dbReference type="OrthoDB" id="412680at2759"/>
<keyword evidence="11 15" id="KW-1015">Disulfide bond</keyword>
<feature type="region of interest" description="Disordered" evidence="17">
    <location>
        <begin position="176"/>
        <end position="206"/>
    </location>
</feature>
<keyword evidence="5 14" id="KW-0479">Metal-binding</keyword>
<keyword evidence="4" id="KW-0645">Protease</keyword>
<dbReference type="Pfam" id="PF05986">
    <property type="entry name" value="ADAMTS_spacer1"/>
    <property type="match status" value="1"/>
</dbReference>
<feature type="disulfide bond" evidence="15">
    <location>
        <begin position="510"/>
        <end position="528"/>
    </location>
</feature>
<dbReference type="Pfam" id="PF19030">
    <property type="entry name" value="TSP1_ADAMTS"/>
    <property type="match status" value="2"/>
</dbReference>
<evidence type="ECO:0000313" key="20">
    <source>
        <dbReference type="EMBL" id="CAD7087043.1"/>
    </source>
</evidence>
<evidence type="ECO:0000256" key="6">
    <source>
        <dbReference type="ARBA" id="ARBA00022729"/>
    </source>
</evidence>
<dbReference type="PROSITE" id="PS50092">
    <property type="entry name" value="TSP1"/>
    <property type="match status" value="2"/>
</dbReference>
<keyword evidence="7" id="KW-0677">Repeat</keyword>
<gene>
    <name evidence="20" type="ORF">HERILL_LOCUS9771</name>
</gene>